<evidence type="ECO:0000259" key="4">
    <source>
        <dbReference type="Pfam" id="PF01764"/>
    </source>
</evidence>
<keyword evidence="1 3" id="KW-0732">Signal</keyword>
<dbReference type="GO" id="GO:0016787">
    <property type="term" value="F:hydrolase activity"/>
    <property type="evidence" value="ECO:0007669"/>
    <property type="project" value="UniProtKB-KW"/>
</dbReference>
<evidence type="ECO:0000256" key="3">
    <source>
        <dbReference type="SAM" id="SignalP"/>
    </source>
</evidence>
<dbReference type="GO" id="GO:0006629">
    <property type="term" value="P:lipid metabolic process"/>
    <property type="evidence" value="ECO:0007669"/>
    <property type="project" value="InterPro"/>
</dbReference>
<accession>A0A0C3D6C3</accession>
<dbReference type="PANTHER" id="PTHR46640:SF1">
    <property type="entry name" value="FUNGAL LIPASE-LIKE DOMAIN-CONTAINING PROTEIN-RELATED"/>
    <property type="match status" value="1"/>
</dbReference>
<protein>
    <recommendedName>
        <fullName evidence="4">Fungal lipase-type domain-containing protein</fullName>
    </recommendedName>
</protein>
<dbReference type="HOGENOM" id="CLU_032957_9_1_1"/>
<name>A0A0C3D6C3_9AGAM</name>
<proteinExistence type="predicted"/>
<feature type="domain" description="Fungal lipase-type" evidence="4">
    <location>
        <begin position="99"/>
        <end position="233"/>
    </location>
</feature>
<dbReference type="InterPro" id="IPR029058">
    <property type="entry name" value="AB_hydrolase_fold"/>
</dbReference>
<feature type="chain" id="PRO_5002173529" description="Fungal lipase-type domain-containing protein" evidence="3">
    <location>
        <begin position="18"/>
        <end position="294"/>
    </location>
</feature>
<gene>
    <name evidence="5" type="ORF">SCLCIDRAFT_248622</name>
</gene>
<dbReference type="InterPro" id="IPR051299">
    <property type="entry name" value="AB_hydrolase_lip/est"/>
</dbReference>
<dbReference type="Pfam" id="PF01764">
    <property type="entry name" value="Lipase_3"/>
    <property type="match status" value="1"/>
</dbReference>
<evidence type="ECO:0000313" key="5">
    <source>
        <dbReference type="EMBL" id="KIM56325.1"/>
    </source>
</evidence>
<dbReference type="InterPro" id="IPR002921">
    <property type="entry name" value="Fungal_lipase-type"/>
</dbReference>
<dbReference type="PANTHER" id="PTHR46640">
    <property type="entry name" value="TRIACYLGLYCEROL LIPASE, PUTATIVE (AFU_ORTHOLOGUE AFUA_6G06510)-RELATED"/>
    <property type="match status" value="1"/>
</dbReference>
<reference evidence="5 6" key="1">
    <citation type="submission" date="2014-04" db="EMBL/GenBank/DDBJ databases">
        <authorList>
            <consortium name="DOE Joint Genome Institute"/>
            <person name="Kuo A."/>
            <person name="Kohler A."/>
            <person name="Nagy L.G."/>
            <person name="Floudas D."/>
            <person name="Copeland A."/>
            <person name="Barry K.W."/>
            <person name="Cichocki N."/>
            <person name="Veneault-Fourrey C."/>
            <person name="LaButti K."/>
            <person name="Lindquist E.A."/>
            <person name="Lipzen A."/>
            <person name="Lundell T."/>
            <person name="Morin E."/>
            <person name="Murat C."/>
            <person name="Sun H."/>
            <person name="Tunlid A."/>
            <person name="Henrissat B."/>
            <person name="Grigoriev I.V."/>
            <person name="Hibbett D.S."/>
            <person name="Martin F."/>
            <person name="Nordberg H.P."/>
            <person name="Cantor M.N."/>
            <person name="Hua S.X."/>
        </authorList>
    </citation>
    <scope>NUCLEOTIDE SEQUENCE [LARGE SCALE GENOMIC DNA]</scope>
    <source>
        <strain evidence="5 6">Foug A</strain>
    </source>
</reference>
<dbReference type="SUPFAM" id="SSF53474">
    <property type="entry name" value="alpha/beta-Hydrolases"/>
    <property type="match status" value="1"/>
</dbReference>
<keyword evidence="6" id="KW-1185">Reference proteome</keyword>
<dbReference type="OrthoDB" id="426718at2759"/>
<keyword evidence="2" id="KW-0378">Hydrolase</keyword>
<organism evidence="5 6">
    <name type="scientific">Scleroderma citrinum Foug A</name>
    <dbReference type="NCBI Taxonomy" id="1036808"/>
    <lineage>
        <taxon>Eukaryota</taxon>
        <taxon>Fungi</taxon>
        <taxon>Dikarya</taxon>
        <taxon>Basidiomycota</taxon>
        <taxon>Agaricomycotina</taxon>
        <taxon>Agaricomycetes</taxon>
        <taxon>Agaricomycetidae</taxon>
        <taxon>Boletales</taxon>
        <taxon>Sclerodermatineae</taxon>
        <taxon>Sclerodermataceae</taxon>
        <taxon>Scleroderma</taxon>
    </lineage>
</organism>
<reference evidence="6" key="2">
    <citation type="submission" date="2015-01" db="EMBL/GenBank/DDBJ databases">
        <title>Evolutionary Origins and Diversification of the Mycorrhizal Mutualists.</title>
        <authorList>
            <consortium name="DOE Joint Genome Institute"/>
            <consortium name="Mycorrhizal Genomics Consortium"/>
            <person name="Kohler A."/>
            <person name="Kuo A."/>
            <person name="Nagy L.G."/>
            <person name="Floudas D."/>
            <person name="Copeland A."/>
            <person name="Barry K.W."/>
            <person name="Cichocki N."/>
            <person name="Veneault-Fourrey C."/>
            <person name="LaButti K."/>
            <person name="Lindquist E.A."/>
            <person name="Lipzen A."/>
            <person name="Lundell T."/>
            <person name="Morin E."/>
            <person name="Murat C."/>
            <person name="Riley R."/>
            <person name="Ohm R."/>
            <person name="Sun H."/>
            <person name="Tunlid A."/>
            <person name="Henrissat B."/>
            <person name="Grigoriev I.V."/>
            <person name="Hibbett D.S."/>
            <person name="Martin F."/>
        </authorList>
    </citation>
    <scope>NUCLEOTIDE SEQUENCE [LARGE SCALE GENOMIC DNA]</scope>
    <source>
        <strain evidence="6">Foug A</strain>
    </source>
</reference>
<dbReference type="EMBL" id="KN822119">
    <property type="protein sequence ID" value="KIM56325.1"/>
    <property type="molecule type" value="Genomic_DNA"/>
</dbReference>
<dbReference type="CDD" id="cd00519">
    <property type="entry name" value="Lipase_3"/>
    <property type="match status" value="1"/>
</dbReference>
<dbReference type="STRING" id="1036808.A0A0C3D6C3"/>
<evidence type="ECO:0000256" key="2">
    <source>
        <dbReference type="ARBA" id="ARBA00022801"/>
    </source>
</evidence>
<dbReference type="Proteomes" id="UP000053989">
    <property type="component" value="Unassembled WGS sequence"/>
</dbReference>
<dbReference type="InParanoid" id="A0A0C3D6C3"/>
<feature type="signal peptide" evidence="3">
    <location>
        <begin position="1"/>
        <end position="17"/>
    </location>
</feature>
<dbReference type="Gene3D" id="3.40.50.1820">
    <property type="entry name" value="alpha/beta hydrolase"/>
    <property type="match status" value="1"/>
</dbReference>
<evidence type="ECO:0000256" key="1">
    <source>
        <dbReference type="ARBA" id="ARBA00022729"/>
    </source>
</evidence>
<dbReference type="AlphaFoldDB" id="A0A0C3D6C3"/>
<sequence>MWHTFIAAFLGATSVHALVARQSITPLSTSQINAFTPYSYYANTAYCHPADTINWDCGVNCNANPGFTPLVAGGDGNSVPYWYVGYDVNLKTVIVAHEGSDPVGLLAYATNASFTLSSLDSTYFPGLPSDILVHSGFASQQAVTANDILMAVHTIMSNYSTTRVTVVGHALGGAIALLDSVYLPLHLPNGTSFQTITYGLPRVGNKAFADYVDAQLSLAHITDKKDFIPIVPSLGAGYVHPSGEVHIDESGAWQQCPGQDNPSVLCAVGDVPSVLDGNALDNLGPYHGIYMGIC</sequence>
<evidence type="ECO:0000313" key="6">
    <source>
        <dbReference type="Proteomes" id="UP000053989"/>
    </source>
</evidence>